<gene>
    <name evidence="2" type="ORF">N0V91_001702</name>
</gene>
<keyword evidence="3" id="KW-1185">Reference proteome</keyword>
<comment type="caution">
    <text evidence="2">The sequence shown here is derived from an EMBL/GenBank/DDBJ whole genome shotgun (WGS) entry which is preliminary data.</text>
</comment>
<feature type="coiled-coil region" evidence="1">
    <location>
        <begin position="23"/>
        <end position="57"/>
    </location>
</feature>
<dbReference type="Proteomes" id="UP001140510">
    <property type="component" value="Unassembled WGS sequence"/>
</dbReference>
<dbReference type="AlphaFoldDB" id="A0A9W8ZKE1"/>
<evidence type="ECO:0000256" key="1">
    <source>
        <dbReference type="SAM" id="Coils"/>
    </source>
</evidence>
<name>A0A9W8ZKE1_9PLEO</name>
<proteinExistence type="predicted"/>
<accession>A0A9W8ZKE1</accession>
<protein>
    <submittedName>
        <fullName evidence="2">Uncharacterized protein</fullName>
    </submittedName>
</protein>
<keyword evidence="1" id="KW-0175">Coiled coil</keyword>
<dbReference type="EMBL" id="JAPEVA010000007">
    <property type="protein sequence ID" value="KAJ4410774.1"/>
    <property type="molecule type" value="Genomic_DNA"/>
</dbReference>
<sequence>MDNMKAHGQTRIAFHTAQKNFALEKAQKETAMSEQKNSALQVELNSLQTRHDSAQKMMKQDPLGEIIAAKDAVIEQLRADHATLNKHFNNDRDMKIQETEVLQNQVTTLSPTEQKLREEHTALREQLKGRETVKDGKAVALRISDINTIISQESSEYSVSADSQKQLELQATEEISKLTKQLSEKDAYLDAAYTELYSIKRD</sequence>
<evidence type="ECO:0000313" key="2">
    <source>
        <dbReference type="EMBL" id="KAJ4410774.1"/>
    </source>
</evidence>
<organism evidence="2 3">
    <name type="scientific">Didymella pomorum</name>
    <dbReference type="NCBI Taxonomy" id="749634"/>
    <lineage>
        <taxon>Eukaryota</taxon>
        <taxon>Fungi</taxon>
        <taxon>Dikarya</taxon>
        <taxon>Ascomycota</taxon>
        <taxon>Pezizomycotina</taxon>
        <taxon>Dothideomycetes</taxon>
        <taxon>Pleosporomycetidae</taxon>
        <taxon>Pleosporales</taxon>
        <taxon>Pleosporineae</taxon>
        <taxon>Didymellaceae</taxon>
        <taxon>Didymella</taxon>
    </lineage>
</organism>
<evidence type="ECO:0000313" key="3">
    <source>
        <dbReference type="Proteomes" id="UP001140510"/>
    </source>
</evidence>
<reference evidence="2" key="1">
    <citation type="submission" date="2022-10" db="EMBL/GenBank/DDBJ databases">
        <title>Tapping the CABI collections for fungal endophytes: first genome assemblies for Collariella, Neodidymelliopsis, Ascochyta clinopodiicola, Didymella pomorum, Didymosphaeria variabile, Neocosmospora piperis and Neocucurbitaria cava.</title>
        <authorList>
            <person name="Hill R."/>
        </authorList>
    </citation>
    <scope>NUCLEOTIDE SEQUENCE</scope>
    <source>
        <strain evidence="2">IMI 355091</strain>
    </source>
</reference>